<accession>A0A7K1SNQ5</accession>
<gene>
    <name evidence="2" type="ORF">GO755_35770</name>
</gene>
<comment type="caution">
    <text evidence="2">The sequence shown here is derived from an EMBL/GenBank/DDBJ whole genome shotgun (WGS) entry which is preliminary data.</text>
</comment>
<name>A0A7K1SNQ5_9BACT</name>
<organism evidence="2 3">
    <name type="scientific">Spirosoma arboris</name>
    <dbReference type="NCBI Taxonomy" id="2682092"/>
    <lineage>
        <taxon>Bacteria</taxon>
        <taxon>Pseudomonadati</taxon>
        <taxon>Bacteroidota</taxon>
        <taxon>Cytophagia</taxon>
        <taxon>Cytophagales</taxon>
        <taxon>Cytophagaceae</taxon>
        <taxon>Spirosoma</taxon>
    </lineage>
</organism>
<reference evidence="2 3" key="1">
    <citation type="submission" date="2019-12" db="EMBL/GenBank/DDBJ databases">
        <title>Spirosoma sp. HMF4905 genome sequencing and assembly.</title>
        <authorList>
            <person name="Kang H."/>
            <person name="Cha I."/>
            <person name="Kim H."/>
            <person name="Joh K."/>
        </authorList>
    </citation>
    <scope>NUCLEOTIDE SEQUENCE [LARGE SCALE GENOMIC DNA]</scope>
    <source>
        <strain evidence="2 3">HMF4905</strain>
    </source>
</reference>
<feature type="transmembrane region" description="Helical" evidence="1">
    <location>
        <begin position="342"/>
        <end position="361"/>
    </location>
</feature>
<evidence type="ECO:0000256" key="1">
    <source>
        <dbReference type="SAM" id="Phobius"/>
    </source>
</evidence>
<keyword evidence="3" id="KW-1185">Reference proteome</keyword>
<keyword evidence="1" id="KW-0472">Membrane</keyword>
<proteinExistence type="predicted"/>
<dbReference type="AlphaFoldDB" id="A0A7K1SNQ5"/>
<feature type="transmembrane region" description="Helical" evidence="1">
    <location>
        <begin position="6"/>
        <end position="24"/>
    </location>
</feature>
<dbReference type="Proteomes" id="UP000436006">
    <property type="component" value="Unassembled WGS sequence"/>
</dbReference>
<sequence>MSQTRFLWIAYSGLGVAMAVLILLNPNHFKSIDSAYYLQSATNLLAGRGYVVHENGQLVWNGTFPFGYSALISVVSDLTGLPALIASKLVNYLAIGVSGYLWTRRLGVPQALWLLSIWALGGFLKIAVYTWSETVFLVLLAEWVWYLHLFLRNPVASRAFILFLIGYALFLIRYIGGFVFGLTGILTILVSLLPDRIRTQLGITQTRSITLNLLISLAAGVLSMSAYFWMNRQLSGSFFGGERFVSTESALELTKIFGWAMLNECLLIRDFVPADSNKLAWIGLCIQLLLFSIVYGQQHRHRLPDGKGPAITLLIWLFLFTAGIYLLVLFSFRTSSPFSNPNLRLMAPFTFCFLWAGGLWIGTWTTHWQKKLFPYWLLLLLCSWLQLLPQTDLSQKISLLWY</sequence>
<dbReference type="EMBL" id="WPIN01000023">
    <property type="protein sequence ID" value="MVM35435.1"/>
    <property type="molecule type" value="Genomic_DNA"/>
</dbReference>
<evidence type="ECO:0000313" key="2">
    <source>
        <dbReference type="EMBL" id="MVM35435.1"/>
    </source>
</evidence>
<dbReference type="RefSeq" id="WP_157590242.1">
    <property type="nucleotide sequence ID" value="NZ_WPIN01000023.1"/>
</dbReference>
<evidence type="ECO:0000313" key="3">
    <source>
        <dbReference type="Proteomes" id="UP000436006"/>
    </source>
</evidence>
<feature type="transmembrane region" description="Helical" evidence="1">
    <location>
        <begin position="209"/>
        <end position="229"/>
    </location>
</feature>
<protein>
    <recommendedName>
        <fullName evidence="4">Glycosyltransferase RgtA/B/C/D-like domain-containing protein</fullName>
    </recommendedName>
</protein>
<keyword evidence="1" id="KW-1133">Transmembrane helix</keyword>
<feature type="transmembrane region" description="Helical" evidence="1">
    <location>
        <begin position="279"/>
        <end position="298"/>
    </location>
</feature>
<feature type="transmembrane region" description="Helical" evidence="1">
    <location>
        <begin position="373"/>
        <end position="389"/>
    </location>
</feature>
<feature type="transmembrane region" description="Helical" evidence="1">
    <location>
        <begin position="111"/>
        <end position="128"/>
    </location>
</feature>
<keyword evidence="1" id="KW-0812">Transmembrane</keyword>
<feature type="transmembrane region" description="Helical" evidence="1">
    <location>
        <begin position="310"/>
        <end position="330"/>
    </location>
</feature>
<evidence type="ECO:0008006" key="4">
    <source>
        <dbReference type="Google" id="ProtNLM"/>
    </source>
</evidence>
<feature type="transmembrane region" description="Helical" evidence="1">
    <location>
        <begin position="160"/>
        <end position="189"/>
    </location>
</feature>